<feature type="transmembrane region" description="Helical" evidence="1">
    <location>
        <begin position="373"/>
        <end position="395"/>
    </location>
</feature>
<dbReference type="PANTHER" id="PTHR35395:SF1">
    <property type="entry name" value="DUF6536 DOMAIN-CONTAINING PROTEIN"/>
    <property type="match status" value="1"/>
</dbReference>
<keyword evidence="1" id="KW-0812">Transmembrane</keyword>
<dbReference type="GeneID" id="54574201"/>
<feature type="transmembrane region" description="Helical" evidence="1">
    <location>
        <begin position="517"/>
        <end position="537"/>
    </location>
</feature>
<dbReference type="AlphaFoldDB" id="A0A6A6IXD7"/>
<dbReference type="PANTHER" id="PTHR35395">
    <property type="entry name" value="DUF6536 DOMAIN-CONTAINING PROTEIN"/>
    <property type="match status" value="1"/>
</dbReference>
<evidence type="ECO:0000256" key="1">
    <source>
        <dbReference type="SAM" id="Phobius"/>
    </source>
</evidence>
<dbReference type="EMBL" id="ML987191">
    <property type="protein sequence ID" value="KAF2253853.1"/>
    <property type="molecule type" value="Genomic_DNA"/>
</dbReference>
<accession>A0A6A6IXD7</accession>
<evidence type="ECO:0000259" key="2">
    <source>
        <dbReference type="Pfam" id="PF20163"/>
    </source>
</evidence>
<dbReference type="OrthoDB" id="5429634at2759"/>
<feature type="transmembrane region" description="Helical" evidence="1">
    <location>
        <begin position="12"/>
        <end position="32"/>
    </location>
</feature>
<feature type="domain" description="DUF6536" evidence="2">
    <location>
        <begin position="16"/>
        <end position="170"/>
    </location>
</feature>
<keyword evidence="1" id="KW-1133">Transmembrane helix</keyword>
<sequence length="594" mass="66424">MNLRVHGWRRSGIVTLICMFLLTATMVGILAGSKNFAANKVWDAYADKYDGDSNKVIYAGTCDRTTALNMGLHLLINAVSTLMLASRNFFMQILCSPTRSDLDEAHRNHKVLEIGVHSPMNLLRLPFLRSLGWLLLAFTSLSLHVVFNSVVTETKASTNLHLVIASESFIQGGNFITFVNAPLMCGSPEAEDDGYIQESIRETLLSIAGNASGWDYVAVSKCYERYTDPYRPAVDYRHVVLIVSNRDDEKTVDWTLEDDICSDASLIPVINRGRGPTSMLLREELWRSYNGISKRIGDYVGTGLPSIREWEETRGLFEYYTGADFDPATGHFTFGLAGWQREYANVNPGLELKVRYCLSEPVELQCEILVIDIFFMAVTIACAIKFALALAILTLHDRSNSSLVLLGDAIQSFLRKPDACTSGKCLWSKTDFTKPSQENADPRAFHNAPRRLREAVTMRMWCASYIFTVALCGIWIAVLVLAAQQVPITTSRFGSDVRNGVDTLITPDHYVDWGHRAVIIPLLSSTPQLALSIWYVVYNDIFMRLFSEQEWACFGSHFHALRVTDPAGKQRVPCCIGFSLARYTPSILRGTTPT</sequence>
<dbReference type="Pfam" id="PF20163">
    <property type="entry name" value="DUF6536"/>
    <property type="match status" value="1"/>
</dbReference>
<proteinExistence type="predicted"/>
<dbReference type="Proteomes" id="UP000800094">
    <property type="component" value="Unassembled WGS sequence"/>
</dbReference>
<keyword evidence="1" id="KW-0472">Membrane</keyword>
<evidence type="ECO:0000313" key="4">
    <source>
        <dbReference type="Proteomes" id="UP000800094"/>
    </source>
</evidence>
<keyword evidence="4" id="KW-1185">Reference proteome</keyword>
<organism evidence="3 4">
    <name type="scientific">Trematosphaeria pertusa</name>
    <dbReference type="NCBI Taxonomy" id="390896"/>
    <lineage>
        <taxon>Eukaryota</taxon>
        <taxon>Fungi</taxon>
        <taxon>Dikarya</taxon>
        <taxon>Ascomycota</taxon>
        <taxon>Pezizomycotina</taxon>
        <taxon>Dothideomycetes</taxon>
        <taxon>Pleosporomycetidae</taxon>
        <taxon>Pleosporales</taxon>
        <taxon>Massarineae</taxon>
        <taxon>Trematosphaeriaceae</taxon>
        <taxon>Trematosphaeria</taxon>
    </lineage>
</organism>
<name>A0A6A6IXD7_9PLEO</name>
<dbReference type="RefSeq" id="XP_033688857.1">
    <property type="nucleotide sequence ID" value="XM_033820871.1"/>
</dbReference>
<dbReference type="InterPro" id="IPR046623">
    <property type="entry name" value="DUF6536"/>
</dbReference>
<feature type="transmembrane region" description="Helical" evidence="1">
    <location>
        <begin position="460"/>
        <end position="483"/>
    </location>
</feature>
<evidence type="ECO:0000313" key="3">
    <source>
        <dbReference type="EMBL" id="KAF2253853.1"/>
    </source>
</evidence>
<reference evidence="3" key="1">
    <citation type="journal article" date="2020" name="Stud. Mycol.">
        <title>101 Dothideomycetes genomes: a test case for predicting lifestyles and emergence of pathogens.</title>
        <authorList>
            <person name="Haridas S."/>
            <person name="Albert R."/>
            <person name="Binder M."/>
            <person name="Bloem J."/>
            <person name="Labutti K."/>
            <person name="Salamov A."/>
            <person name="Andreopoulos B."/>
            <person name="Baker S."/>
            <person name="Barry K."/>
            <person name="Bills G."/>
            <person name="Bluhm B."/>
            <person name="Cannon C."/>
            <person name="Castanera R."/>
            <person name="Culley D."/>
            <person name="Daum C."/>
            <person name="Ezra D."/>
            <person name="Gonzalez J."/>
            <person name="Henrissat B."/>
            <person name="Kuo A."/>
            <person name="Liang C."/>
            <person name="Lipzen A."/>
            <person name="Lutzoni F."/>
            <person name="Magnuson J."/>
            <person name="Mondo S."/>
            <person name="Nolan M."/>
            <person name="Ohm R."/>
            <person name="Pangilinan J."/>
            <person name="Park H.-J."/>
            <person name="Ramirez L."/>
            <person name="Alfaro M."/>
            <person name="Sun H."/>
            <person name="Tritt A."/>
            <person name="Yoshinaga Y."/>
            <person name="Zwiers L.-H."/>
            <person name="Turgeon B."/>
            <person name="Goodwin S."/>
            <person name="Spatafora J."/>
            <person name="Crous P."/>
            <person name="Grigoriev I."/>
        </authorList>
    </citation>
    <scope>NUCLEOTIDE SEQUENCE</scope>
    <source>
        <strain evidence="3">CBS 122368</strain>
    </source>
</reference>
<protein>
    <recommendedName>
        <fullName evidence="2">DUF6536 domain-containing protein</fullName>
    </recommendedName>
</protein>
<gene>
    <name evidence="3" type="ORF">BU26DRAFT_230808</name>
</gene>